<dbReference type="AlphaFoldDB" id="J3P408"/>
<dbReference type="VEuPathDB" id="FungiDB:GGTG_08245"/>
<dbReference type="Proteomes" id="UP000006039">
    <property type="component" value="Unassembled WGS sequence"/>
</dbReference>
<reference evidence="2" key="4">
    <citation type="journal article" date="2015" name="G3 (Bethesda)">
        <title>Genome sequences of three phytopathogenic species of the Magnaporthaceae family of fungi.</title>
        <authorList>
            <person name="Okagaki L.H."/>
            <person name="Nunes C.C."/>
            <person name="Sailsbery J."/>
            <person name="Clay B."/>
            <person name="Brown D."/>
            <person name="John T."/>
            <person name="Oh Y."/>
            <person name="Young N."/>
            <person name="Fitzgerald M."/>
            <person name="Haas B.J."/>
            <person name="Zeng Q."/>
            <person name="Young S."/>
            <person name="Adiconis X."/>
            <person name="Fan L."/>
            <person name="Levin J.Z."/>
            <person name="Mitchell T.K."/>
            <person name="Okubara P.A."/>
            <person name="Farman M.L."/>
            <person name="Kohn L.M."/>
            <person name="Birren B."/>
            <person name="Ma L.-J."/>
            <person name="Dean R.A."/>
        </authorList>
    </citation>
    <scope>NUCLEOTIDE SEQUENCE</scope>
    <source>
        <strain evidence="2">R3-111a-1</strain>
    </source>
</reference>
<dbReference type="HOGENOM" id="CLU_2904320_0_0_1"/>
<evidence type="ECO:0000313" key="2">
    <source>
        <dbReference type="EnsemblFungi" id="EJT74404"/>
    </source>
</evidence>
<evidence type="ECO:0000313" key="3">
    <source>
        <dbReference type="Proteomes" id="UP000006039"/>
    </source>
</evidence>
<gene>
    <name evidence="2" type="primary">20348703</name>
    <name evidence="1" type="ORF">GGTG_08245</name>
</gene>
<proteinExistence type="predicted"/>
<reference evidence="3" key="1">
    <citation type="submission" date="2010-07" db="EMBL/GenBank/DDBJ databases">
        <title>The genome sequence of Gaeumannomyces graminis var. tritici strain R3-111a-1.</title>
        <authorList>
            <consortium name="The Broad Institute Genome Sequencing Platform"/>
            <person name="Ma L.-J."/>
            <person name="Dead R."/>
            <person name="Young S."/>
            <person name="Zeng Q."/>
            <person name="Koehrsen M."/>
            <person name="Alvarado L."/>
            <person name="Berlin A."/>
            <person name="Chapman S.B."/>
            <person name="Chen Z."/>
            <person name="Freedman E."/>
            <person name="Gellesch M."/>
            <person name="Goldberg J."/>
            <person name="Griggs A."/>
            <person name="Gujja S."/>
            <person name="Heilman E.R."/>
            <person name="Heiman D."/>
            <person name="Hepburn T."/>
            <person name="Howarth C."/>
            <person name="Jen D."/>
            <person name="Larson L."/>
            <person name="Mehta T."/>
            <person name="Neiman D."/>
            <person name="Pearson M."/>
            <person name="Roberts A."/>
            <person name="Saif S."/>
            <person name="Shea T."/>
            <person name="Shenoy N."/>
            <person name="Sisk P."/>
            <person name="Stolte C."/>
            <person name="Sykes S."/>
            <person name="Walk T."/>
            <person name="White J."/>
            <person name="Yandava C."/>
            <person name="Haas B."/>
            <person name="Nusbaum C."/>
            <person name="Birren B."/>
        </authorList>
    </citation>
    <scope>NUCLEOTIDE SEQUENCE [LARGE SCALE GENOMIC DNA]</scope>
    <source>
        <strain evidence="3">R3-111a-1</strain>
    </source>
</reference>
<dbReference type="EnsemblFungi" id="EJT74404">
    <property type="protein sequence ID" value="EJT74404"/>
    <property type="gene ID" value="GGTG_08245"/>
</dbReference>
<keyword evidence="3" id="KW-1185">Reference proteome</keyword>
<protein>
    <submittedName>
        <fullName evidence="1 2">Uncharacterized protein</fullName>
    </submittedName>
</protein>
<reference evidence="1" key="3">
    <citation type="submission" date="2010-09" db="EMBL/GenBank/DDBJ databases">
        <title>Annotation of Gaeumannomyces graminis var. tritici R3-111a-1.</title>
        <authorList>
            <consortium name="The Broad Institute Genome Sequencing Platform"/>
            <person name="Ma L.-J."/>
            <person name="Dead R."/>
            <person name="Young S.K."/>
            <person name="Zeng Q."/>
            <person name="Gargeya S."/>
            <person name="Fitzgerald M."/>
            <person name="Haas B."/>
            <person name="Abouelleil A."/>
            <person name="Alvarado L."/>
            <person name="Arachchi H.M."/>
            <person name="Berlin A."/>
            <person name="Brown A."/>
            <person name="Chapman S.B."/>
            <person name="Chen Z."/>
            <person name="Dunbar C."/>
            <person name="Freedman E."/>
            <person name="Gearin G."/>
            <person name="Gellesch M."/>
            <person name="Goldberg J."/>
            <person name="Griggs A."/>
            <person name="Gujja S."/>
            <person name="Heiman D."/>
            <person name="Howarth C."/>
            <person name="Larson L."/>
            <person name="Lui A."/>
            <person name="MacDonald P.J.P."/>
            <person name="Mehta T."/>
            <person name="Montmayeur A."/>
            <person name="Murphy C."/>
            <person name="Neiman D."/>
            <person name="Pearson M."/>
            <person name="Priest M."/>
            <person name="Roberts A."/>
            <person name="Saif S."/>
            <person name="Shea T."/>
            <person name="Shenoy N."/>
            <person name="Sisk P."/>
            <person name="Stolte C."/>
            <person name="Sykes S."/>
            <person name="Yandava C."/>
            <person name="Wortman J."/>
            <person name="Nusbaum C."/>
            <person name="Birren B."/>
        </authorList>
    </citation>
    <scope>NUCLEOTIDE SEQUENCE</scope>
    <source>
        <strain evidence="1">R3-111a-1</strain>
    </source>
</reference>
<dbReference type="RefSeq" id="XP_009224348.1">
    <property type="nucleotide sequence ID" value="XM_009226084.1"/>
</dbReference>
<reference evidence="2" key="5">
    <citation type="submission" date="2018-04" db="UniProtKB">
        <authorList>
            <consortium name="EnsemblFungi"/>
        </authorList>
    </citation>
    <scope>IDENTIFICATION</scope>
    <source>
        <strain evidence="2">R3-111a-1</strain>
    </source>
</reference>
<accession>J3P408</accession>
<reference evidence="1" key="2">
    <citation type="submission" date="2010-07" db="EMBL/GenBank/DDBJ databases">
        <authorList>
            <consortium name="The Broad Institute Genome Sequencing Platform"/>
            <consortium name="Broad Institute Genome Sequencing Center for Infectious Disease"/>
            <person name="Ma L.-J."/>
            <person name="Dead R."/>
            <person name="Young S."/>
            <person name="Zeng Q."/>
            <person name="Koehrsen M."/>
            <person name="Alvarado L."/>
            <person name="Berlin A."/>
            <person name="Chapman S.B."/>
            <person name="Chen Z."/>
            <person name="Freedman E."/>
            <person name="Gellesch M."/>
            <person name="Goldberg J."/>
            <person name="Griggs A."/>
            <person name="Gujja S."/>
            <person name="Heilman E.R."/>
            <person name="Heiman D."/>
            <person name="Hepburn T."/>
            <person name="Howarth C."/>
            <person name="Jen D."/>
            <person name="Larson L."/>
            <person name="Mehta T."/>
            <person name="Neiman D."/>
            <person name="Pearson M."/>
            <person name="Roberts A."/>
            <person name="Saif S."/>
            <person name="Shea T."/>
            <person name="Shenoy N."/>
            <person name="Sisk P."/>
            <person name="Stolte C."/>
            <person name="Sykes S."/>
            <person name="Walk T."/>
            <person name="White J."/>
            <person name="Yandava C."/>
            <person name="Haas B."/>
            <person name="Nusbaum C."/>
            <person name="Birren B."/>
        </authorList>
    </citation>
    <scope>NUCLEOTIDE SEQUENCE</scope>
    <source>
        <strain evidence="1">R3-111a-1</strain>
    </source>
</reference>
<sequence>MRKSGLVGGVGYGGIVTGFGAVGNRSAAFGAASAASNRAQYTYFSNLKFKPNQFINGVFGIK</sequence>
<organism evidence="1">
    <name type="scientific">Gaeumannomyces tritici (strain R3-111a-1)</name>
    <name type="common">Wheat and barley take-all root rot fungus</name>
    <name type="synonym">Gaeumannomyces graminis var. tritici</name>
    <dbReference type="NCBI Taxonomy" id="644352"/>
    <lineage>
        <taxon>Eukaryota</taxon>
        <taxon>Fungi</taxon>
        <taxon>Dikarya</taxon>
        <taxon>Ascomycota</taxon>
        <taxon>Pezizomycotina</taxon>
        <taxon>Sordariomycetes</taxon>
        <taxon>Sordariomycetidae</taxon>
        <taxon>Magnaporthales</taxon>
        <taxon>Magnaporthaceae</taxon>
        <taxon>Gaeumannomyces</taxon>
    </lineage>
</organism>
<dbReference type="EMBL" id="GL385398">
    <property type="protein sequence ID" value="EJT74404.1"/>
    <property type="molecule type" value="Genomic_DNA"/>
</dbReference>
<evidence type="ECO:0000313" key="1">
    <source>
        <dbReference type="EMBL" id="EJT74404.1"/>
    </source>
</evidence>
<dbReference type="GeneID" id="20348703"/>
<name>J3P408_GAET3</name>